<evidence type="ECO:0000313" key="2">
    <source>
        <dbReference type="Proteomes" id="UP001139646"/>
    </source>
</evidence>
<evidence type="ECO:0000313" key="1">
    <source>
        <dbReference type="EMBL" id="MCI2282651.1"/>
    </source>
</evidence>
<dbReference type="EMBL" id="JAKKSL010000001">
    <property type="protein sequence ID" value="MCI2282651.1"/>
    <property type="molecule type" value="Genomic_DNA"/>
</dbReference>
<sequence length="161" mass="18639">MKIIILSFLIFCHFNLACAQAPQTKSTDELAQHNAWLKQKFSEQHQNLIPKVAVADMLFSCNQARKIEPVNYKINDLILRMDKNRLAEKLIRCLDNDSMKSDIALNFGLLGCFEDQLVHLPDIERKQKMDLVKKTIHDLPHNERKKSFTQCVSAQAINYLQ</sequence>
<reference evidence="1" key="1">
    <citation type="submission" date="2022-01" db="EMBL/GenBank/DDBJ databases">
        <title>Colwellia maritima, isolated from seawater.</title>
        <authorList>
            <person name="Kristyanto S."/>
            <person name="Jung J."/>
            <person name="Jeon C.O."/>
        </authorList>
    </citation>
    <scope>NUCLEOTIDE SEQUENCE</scope>
    <source>
        <strain evidence="1">MSW7</strain>
    </source>
</reference>
<proteinExistence type="predicted"/>
<accession>A0ABS9WXK4</accession>
<protein>
    <submittedName>
        <fullName evidence="1">Uncharacterized protein</fullName>
    </submittedName>
</protein>
<organism evidence="1 2">
    <name type="scientific">Colwellia maritima</name>
    <dbReference type="NCBI Taxonomy" id="2912588"/>
    <lineage>
        <taxon>Bacteria</taxon>
        <taxon>Pseudomonadati</taxon>
        <taxon>Pseudomonadota</taxon>
        <taxon>Gammaproteobacteria</taxon>
        <taxon>Alteromonadales</taxon>
        <taxon>Colwelliaceae</taxon>
        <taxon>Colwellia</taxon>
    </lineage>
</organism>
<dbReference type="Proteomes" id="UP001139646">
    <property type="component" value="Unassembled WGS sequence"/>
</dbReference>
<gene>
    <name evidence="1" type="ORF">L3081_03555</name>
</gene>
<keyword evidence="2" id="KW-1185">Reference proteome</keyword>
<comment type="caution">
    <text evidence="1">The sequence shown here is derived from an EMBL/GenBank/DDBJ whole genome shotgun (WGS) entry which is preliminary data.</text>
</comment>
<dbReference type="RefSeq" id="WP_242283545.1">
    <property type="nucleotide sequence ID" value="NZ_JAKKSL010000001.1"/>
</dbReference>
<name>A0ABS9WXK4_9GAMM</name>